<dbReference type="PANTHER" id="PTHR48100">
    <property type="entry name" value="BROAD-SPECIFICITY PHOSPHATASE YOR283W-RELATED"/>
    <property type="match status" value="1"/>
</dbReference>
<dbReference type="InterPro" id="IPR029033">
    <property type="entry name" value="His_PPase_superfam"/>
</dbReference>
<dbReference type="InterPro" id="IPR013078">
    <property type="entry name" value="His_Pase_superF_clade-1"/>
</dbReference>
<dbReference type="EMBL" id="CAEZSR010000070">
    <property type="protein sequence ID" value="CAB4564175.1"/>
    <property type="molecule type" value="Genomic_DNA"/>
</dbReference>
<dbReference type="Gene3D" id="3.40.50.1240">
    <property type="entry name" value="Phosphoglycerate mutase-like"/>
    <property type="match status" value="1"/>
</dbReference>
<organism evidence="2">
    <name type="scientific">freshwater metagenome</name>
    <dbReference type="NCBI Taxonomy" id="449393"/>
    <lineage>
        <taxon>unclassified sequences</taxon>
        <taxon>metagenomes</taxon>
        <taxon>ecological metagenomes</taxon>
    </lineage>
</organism>
<proteinExistence type="predicted"/>
<accession>A0A6J6DMF4</accession>
<dbReference type="CDD" id="cd07067">
    <property type="entry name" value="HP_PGM_like"/>
    <property type="match status" value="1"/>
</dbReference>
<dbReference type="SMART" id="SM00855">
    <property type="entry name" value="PGAM"/>
    <property type="match status" value="1"/>
</dbReference>
<dbReference type="InterPro" id="IPR050275">
    <property type="entry name" value="PGM_Phosphatase"/>
</dbReference>
<gene>
    <name evidence="2" type="ORF">UFOPK1493_01983</name>
</gene>
<evidence type="ECO:0000256" key="1">
    <source>
        <dbReference type="SAM" id="MobiDB-lite"/>
    </source>
</evidence>
<feature type="compositionally biased region" description="Basic residues" evidence="1">
    <location>
        <begin position="1"/>
        <end position="11"/>
    </location>
</feature>
<dbReference type="SUPFAM" id="SSF53254">
    <property type="entry name" value="Phosphoglycerate mutase-like"/>
    <property type="match status" value="1"/>
</dbReference>
<reference evidence="2" key="1">
    <citation type="submission" date="2020-05" db="EMBL/GenBank/DDBJ databases">
        <authorList>
            <person name="Chiriac C."/>
            <person name="Salcher M."/>
            <person name="Ghai R."/>
            <person name="Kavagutti S V."/>
        </authorList>
    </citation>
    <scope>NUCLEOTIDE SEQUENCE</scope>
</reference>
<evidence type="ECO:0000313" key="2">
    <source>
        <dbReference type="EMBL" id="CAB4564175.1"/>
    </source>
</evidence>
<dbReference type="AlphaFoldDB" id="A0A6J6DMF4"/>
<sequence length="184" mass="19823">MTRVHLVRHGRAAAGWDTDPDPGLDELGRQQSLDVCARLAPLGPLHVETSPLRRCQETAAPLLSAWRLPLLVEPRIAEIPSPEGVAMADRVDWLRAAMQGTWGALDERYTSFRDGVVAAVRACPRDTVMFSHFVAINAVIGAALGDDRLVIRSLDNCSVTVVDVGADGALTLVEGGHEADTLIR</sequence>
<protein>
    <submittedName>
        <fullName evidence="2">Unannotated protein</fullName>
    </submittedName>
</protein>
<dbReference type="GO" id="GO:0016791">
    <property type="term" value="F:phosphatase activity"/>
    <property type="evidence" value="ECO:0007669"/>
    <property type="project" value="TreeGrafter"/>
</dbReference>
<dbReference type="Pfam" id="PF00300">
    <property type="entry name" value="His_Phos_1"/>
    <property type="match status" value="1"/>
</dbReference>
<dbReference type="GO" id="GO:0005737">
    <property type="term" value="C:cytoplasm"/>
    <property type="evidence" value="ECO:0007669"/>
    <property type="project" value="TreeGrafter"/>
</dbReference>
<feature type="region of interest" description="Disordered" evidence="1">
    <location>
        <begin position="1"/>
        <end position="23"/>
    </location>
</feature>
<dbReference type="PANTHER" id="PTHR48100:SF62">
    <property type="entry name" value="GLUCOSYL-3-PHOSPHOGLYCERATE PHOSPHATASE"/>
    <property type="match status" value="1"/>
</dbReference>
<name>A0A6J6DMF4_9ZZZZ</name>